<gene>
    <name evidence="2" type="ORF">GCM10011594_43940</name>
</gene>
<feature type="transmembrane region" description="Helical" evidence="1">
    <location>
        <begin position="49"/>
        <end position="68"/>
    </location>
</feature>
<reference evidence="2" key="1">
    <citation type="journal article" date="2014" name="Int. J. Syst. Evol. Microbiol.">
        <title>Complete genome sequence of Corynebacterium casei LMG S-19264T (=DSM 44701T), isolated from a smear-ripened cheese.</title>
        <authorList>
            <consortium name="US DOE Joint Genome Institute (JGI-PGF)"/>
            <person name="Walter F."/>
            <person name="Albersmeier A."/>
            <person name="Kalinowski J."/>
            <person name="Ruckert C."/>
        </authorList>
    </citation>
    <scope>NUCLEOTIDE SEQUENCE</scope>
    <source>
        <strain evidence="2">CGMCC 4.7308</strain>
    </source>
</reference>
<feature type="transmembrane region" description="Helical" evidence="1">
    <location>
        <begin position="83"/>
        <end position="104"/>
    </location>
</feature>
<feature type="transmembrane region" description="Helical" evidence="1">
    <location>
        <begin position="155"/>
        <end position="172"/>
    </location>
</feature>
<evidence type="ECO:0000313" key="3">
    <source>
        <dbReference type="Proteomes" id="UP000655208"/>
    </source>
</evidence>
<evidence type="ECO:0000256" key="1">
    <source>
        <dbReference type="SAM" id="Phobius"/>
    </source>
</evidence>
<evidence type="ECO:0008006" key="4">
    <source>
        <dbReference type="Google" id="ProtNLM"/>
    </source>
</evidence>
<evidence type="ECO:0000313" key="2">
    <source>
        <dbReference type="EMBL" id="GGM19088.1"/>
    </source>
</evidence>
<keyword evidence="3" id="KW-1185">Reference proteome</keyword>
<organism evidence="2 3">
    <name type="scientific">Nakamurella endophytica</name>
    <dbReference type="NCBI Taxonomy" id="1748367"/>
    <lineage>
        <taxon>Bacteria</taxon>
        <taxon>Bacillati</taxon>
        <taxon>Actinomycetota</taxon>
        <taxon>Actinomycetes</taxon>
        <taxon>Nakamurellales</taxon>
        <taxon>Nakamurellaceae</taxon>
        <taxon>Nakamurella</taxon>
    </lineage>
</organism>
<accession>A0A917TD66</accession>
<reference evidence="2" key="2">
    <citation type="submission" date="2020-09" db="EMBL/GenBank/DDBJ databases">
        <authorList>
            <person name="Sun Q."/>
            <person name="Zhou Y."/>
        </authorList>
    </citation>
    <scope>NUCLEOTIDE SEQUENCE</scope>
    <source>
        <strain evidence="2">CGMCC 4.7308</strain>
    </source>
</reference>
<dbReference type="AlphaFoldDB" id="A0A917TD66"/>
<keyword evidence="1" id="KW-0812">Transmembrane</keyword>
<keyword evidence="1" id="KW-1133">Transmembrane helix</keyword>
<comment type="caution">
    <text evidence="2">The sequence shown here is derived from an EMBL/GenBank/DDBJ whole genome shotgun (WGS) entry which is preliminary data.</text>
</comment>
<proteinExistence type="predicted"/>
<protein>
    <recommendedName>
        <fullName evidence="4">Intracellular septation protein A</fullName>
    </recommendedName>
</protein>
<dbReference type="EMBL" id="BMNA01000023">
    <property type="protein sequence ID" value="GGM19088.1"/>
    <property type="molecule type" value="Genomic_DNA"/>
</dbReference>
<name>A0A917TD66_9ACTN</name>
<dbReference type="RefSeq" id="WP_188945005.1">
    <property type="nucleotide sequence ID" value="NZ_BMNA01000023.1"/>
</dbReference>
<dbReference type="Proteomes" id="UP000655208">
    <property type="component" value="Unassembled WGS sequence"/>
</dbReference>
<feature type="transmembrane region" description="Helical" evidence="1">
    <location>
        <begin position="27"/>
        <end position="42"/>
    </location>
</feature>
<feature type="transmembrane region" description="Helical" evidence="1">
    <location>
        <begin position="124"/>
        <end position="149"/>
    </location>
</feature>
<keyword evidence="1" id="KW-0472">Membrane</keyword>
<sequence>MAVLLAFAPWIAYWVLASNNTFETGAAVALAVAVVLGGWDLLHHRRPKTMDVATLVWFLALSAVGLAIDDRTLAQWSYATSNLFLAVVAAVTILTGRPFTLAYAEEGATPEERASPGFRRATAVIAWVWTAAFVVMFASSLLSIAQPGWSTWTDWVVPIGALVLAMKFTGWYPEYLGRQAAAEPALR</sequence>